<keyword evidence="1 2" id="KW-0808">Transferase</keyword>
<dbReference type="InterPro" id="IPR003673">
    <property type="entry name" value="CoA-Trfase_fam_III"/>
</dbReference>
<proteinExistence type="predicted"/>
<dbReference type="InterPro" id="IPR023606">
    <property type="entry name" value="CoA-Trfase_III_dom_1_sf"/>
</dbReference>
<geneLocation type="plasmid" evidence="2 3">
    <name>unnamed1</name>
</geneLocation>
<gene>
    <name evidence="2" type="ORF">Q9313_21715</name>
</gene>
<organism evidence="2 3">
    <name type="scientific">Shinella sumterensis</name>
    <dbReference type="NCBI Taxonomy" id="1967501"/>
    <lineage>
        <taxon>Bacteria</taxon>
        <taxon>Pseudomonadati</taxon>
        <taxon>Pseudomonadota</taxon>
        <taxon>Alphaproteobacteria</taxon>
        <taxon>Hyphomicrobiales</taxon>
        <taxon>Rhizobiaceae</taxon>
        <taxon>Shinella</taxon>
    </lineage>
</organism>
<sequence length="403" mass="43790">MQASSSPTVSSLSGIKVLDLSRFIAGPHCAMLLGDLGADVVKVERTYAGDDTRSLGPYIAGESIYFMMFNRNKRSLTLNFRNPEAQDLLRRLVQEADVLVENFRPGTMEKMGCGWEDLHKINPKLVMARLSGFGQNNSLSAEPCFDGIAQAITGFMDLTGDPKGGPMMAGTFLVDYATALHATIGILAALNHRTRTGEGQVVDVSLIGGATSMLMTAIPEFLVNGRRMTRAGNRDRYAAPANTFRAKDDVWIHMVAGNNAHFPRFVKMIGRPELLEDPRFATLENRMVNVEAIEAIAADWIGAHNADEVLAALRAAELPSARIRTVEEVANDPYMREAGHIVDIVHPKAGVVPMQGPPVGLGTTPTAVRLPPPMLGEHSDQVLHEWLSMPDEDIGKLRAATVI</sequence>
<dbReference type="GO" id="GO:0008410">
    <property type="term" value="F:CoA-transferase activity"/>
    <property type="evidence" value="ECO:0007669"/>
    <property type="project" value="TreeGrafter"/>
</dbReference>
<dbReference type="EC" id="2.8.3.-" evidence="2"/>
<dbReference type="SUPFAM" id="SSF89796">
    <property type="entry name" value="CoA-transferase family III (CaiB/BaiF)"/>
    <property type="match status" value="1"/>
</dbReference>
<dbReference type="Proteomes" id="UP001234585">
    <property type="component" value="Plasmid unnamed1"/>
</dbReference>
<name>A0AA50H5V3_9HYPH</name>
<dbReference type="AlphaFoldDB" id="A0AA50H5V3"/>
<dbReference type="InterPro" id="IPR044855">
    <property type="entry name" value="CoA-Trfase_III_dom3_sf"/>
</dbReference>
<reference evidence="2 3" key="1">
    <citation type="submission" date="2023-08" db="EMBL/GenBank/DDBJ databases">
        <title>Pathogen: clinical or host-associated sample.</title>
        <authorList>
            <person name="Hergert J."/>
            <person name="Casey R."/>
            <person name="Wagner J."/>
            <person name="Young E.L."/>
            <person name="Oakeson K.F."/>
        </authorList>
    </citation>
    <scope>NUCLEOTIDE SEQUENCE [LARGE SCALE GENOMIC DNA]</scope>
    <source>
        <strain evidence="2 3">1760953</strain>
        <plasmid evidence="2 3">unnamed1</plasmid>
    </source>
</reference>
<evidence type="ECO:0000313" key="2">
    <source>
        <dbReference type="EMBL" id="WLR99404.1"/>
    </source>
</evidence>
<dbReference type="RefSeq" id="WP_306038781.1">
    <property type="nucleotide sequence ID" value="NZ_CP132303.1"/>
</dbReference>
<keyword evidence="2" id="KW-0614">Plasmid</keyword>
<keyword evidence="3" id="KW-1185">Reference proteome</keyword>
<dbReference type="PANTHER" id="PTHR48207:SF3">
    <property type="entry name" value="SUCCINATE--HYDROXYMETHYLGLUTARATE COA-TRANSFERASE"/>
    <property type="match status" value="1"/>
</dbReference>
<dbReference type="Pfam" id="PF02515">
    <property type="entry name" value="CoA_transf_3"/>
    <property type="match status" value="1"/>
</dbReference>
<evidence type="ECO:0000313" key="3">
    <source>
        <dbReference type="Proteomes" id="UP001234585"/>
    </source>
</evidence>
<dbReference type="EMBL" id="CP132303">
    <property type="protein sequence ID" value="WLR99404.1"/>
    <property type="molecule type" value="Genomic_DNA"/>
</dbReference>
<protein>
    <submittedName>
        <fullName evidence="2">CoA transferase</fullName>
        <ecNumber evidence="2">2.8.3.-</ecNumber>
    </submittedName>
</protein>
<dbReference type="Gene3D" id="3.30.1540.10">
    <property type="entry name" value="formyl-coa transferase, domain 3"/>
    <property type="match status" value="1"/>
</dbReference>
<evidence type="ECO:0000256" key="1">
    <source>
        <dbReference type="ARBA" id="ARBA00022679"/>
    </source>
</evidence>
<dbReference type="InterPro" id="IPR050483">
    <property type="entry name" value="CoA-transferase_III_domain"/>
</dbReference>
<dbReference type="PANTHER" id="PTHR48207">
    <property type="entry name" value="SUCCINATE--HYDROXYMETHYLGLUTARATE COA-TRANSFERASE"/>
    <property type="match status" value="1"/>
</dbReference>
<accession>A0AA50H5V3</accession>
<dbReference type="Gene3D" id="3.40.50.10540">
    <property type="entry name" value="Crotonobetainyl-coa:carnitine coa-transferase, domain 1"/>
    <property type="match status" value="1"/>
</dbReference>